<sequence length="430" mass="48573">MFLKRIFSRPPPPEPAVESFSLDSLKDRVTKMMEEKMEKARSQLTPLTAEINRACAALATALKELYNSDPDEEVHLGLMKSAMEARKLIYDKISRSLGYLNCPQELTSDSLIKFNERISKATDTIADAMKTHGRYVRAVFGQKYLEFESCLRELHEVTIRAQSCITETTGEIQRLNSILSEISLYHQTTREMDQIGEKIKSLRERVNGLEAKINEGSSQLTGLKSSPEFKRATGSAEEFERIKQEISRRREIAAGLISELNRPLRKLEKLVRSGEHRMAPELQKILEVSIKDPAGVIASEETIAAFERLLREAAEIVNSGKIDLDKRERKNLLDAARDLSPQLQQTRNTLITLTAAAEAKKRDSENPVVSQAAELENSIRQQEHELKETLNSIEQLERRIKLMQGELVSRKGKLMTLASEALGVKVEITS</sequence>
<evidence type="ECO:0000256" key="1">
    <source>
        <dbReference type="SAM" id="Coils"/>
    </source>
</evidence>
<evidence type="ECO:0000313" key="2">
    <source>
        <dbReference type="EMBL" id="KUO42395.1"/>
    </source>
</evidence>
<gene>
    <name evidence="2" type="ORF">APZ16_02880</name>
</gene>
<dbReference type="EMBL" id="LQMQ01000007">
    <property type="protein sequence ID" value="KUO42395.1"/>
    <property type="molecule type" value="Genomic_DNA"/>
</dbReference>
<dbReference type="AlphaFoldDB" id="A0A147K0L5"/>
<feature type="coiled-coil region" evidence="1">
    <location>
        <begin position="372"/>
        <end position="413"/>
    </location>
</feature>
<keyword evidence="1" id="KW-0175">Coiled coil</keyword>
<dbReference type="STRING" id="1776334.APZ16_02880"/>
<evidence type="ECO:0000313" key="3">
    <source>
        <dbReference type="Proteomes" id="UP000074294"/>
    </source>
</evidence>
<organism evidence="2 3">
    <name type="scientific">Hadarchaeum yellowstonense</name>
    <dbReference type="NCBI Taxonomy" id="1776334"/>
    <lineage>
        <taxon>Archaea</taxon>
        <taxon>Methanobacteriati</taxon>
        <taxon>Candidatus Hadarchaeota</taxon>
        <taxon>Candidatus Hadarchaeia</taxon>
        <taxon>Candidatus Hadarchaeales</taxon>
        <taxon>Candidatus Hadarchaeaceae</taxon>
        <taxon>Candidatus Hadarchaeum</taxon>
    </lineage>
</organism>
<dbReference type="Proteomes" id="UP000074294">
    <property type="component" value="Unassembled WGS sequence"/>
</dbReference>
<accession>A0A147K0L5</accession>
<proteinExistence type="predicted"/>
<protein>
    <submittedName>
        <fullName evidence="2">Uncharacterized protein</fullName>
    </submittedName>
</protein>
<reference evidence="2 3" key="1">
    <citation type="journal article" date="2016" name="Nat. Microbiol.">
        <title>Genomic inference of the metabolism of cosmopolitan subsurface Archaea, Hadesarchaea.</title>
        <authorList>
            <person name="Baker B.J."/>
            <person name="Saw J.H."/>
            <person name="Lind A.E."/>
            <person name="Lazar C.S."/>
            <person name="Hinrichs K.-U."/>
            <person name="Teske A.P."/>
            <person name="Ettema T.J."/>
        </authorList>
    </citation>
    <scope>NUCLEOTIDE SEQUENCE [LARGE SCALE GENOMIC DNA]</scope>
</reference>
<comment type="caution">
    <text evidence="2">The sequence shown here is derived from an EMBL/GenBank/DDBJ whole genome shotgun (WGS) entry which is preliminary data.</text>
</comment>
<feature type="coiled-coil region" evidence="1">
    <location>
        <begin position="185"/>
        <end position="219"/>
    </location>
</feature>
<name>A0A147K0L5_HADYE</name>